<reference evidence="1" key="1">
    <citation type="submission" date="2021-06" db="EMBL/GenBank/DDBJ databases">
        <authorList>
            <person name="Kallberg Y."/>
            <person name="Tangrot J."/>
            <person name="Rosling A."/>
        </authorList>
    </citation>
    <scope>NUCLEOTIDE SEQUENCE</scope>
    <source>
        <strain evidence="1">MA461A</strain>
    </source>
</reference>
<organism evidence="1 2">
    <name type="scientific">Racocetra persica</name>
    <dbReference type="NCBI Taxonomy" id="160502"/>
    <lineage>
        <taxon>Eukaryota</taxon>
        <taxon>Fungi</taxon>
        <taxon>Fungi incertae sedis</taxon>
        <taxon>Mucoromycota</taxon>
        <taxon>Glomeromycotina</taxon>
        <taxon>Glomeromycetes</taxon>
        <taxon>Diversisporales</taxon>
        <taxon>Gigasporaceae</taxon>
        <taxon>Racocetra</taxon>
    </lineage>
</organism>
<evidence type="ECO:0000313" key="2">
    <source>
        <dbReference type="Proteomes" id="UP000789920"/>
    </source>
</evidence>
<evidence type="ECO:0000313" key="1">
    <source>
        <dbReference type="EMBL" id="CAG8527853.1"/>
    </source>
</evidence>
<gene>
    <name evidence="1" type="ORF">RPERSI_LOCUS3003</name>
</gene>
<proteinExistence type="predicted"/>
<name>A0ACA9LI59_9GLOM</name>
<keyword evidence="2" id="KW-1185">Reference proteome</keyword>
<dbReference type="EMBL" id="CAJVQC010003495">
    <property type="protein sequence ID" value="CAG8527853.1"/>
    <property type="molecule type" value="Genomic_DNA"/>
</dbReference>
<comment type="caution">
    <text evidence="1">The sequence shown here is derived from an EMBL/GenBank/DDBJ whole genome shotgun (WGS) entry which is preliminary data.</text>
</comment>
<accession>A0ACA9LI59</accession>
<protein>
    <submittedName>
        <fullName evidence="1">28483_t:CDS:1</fullName>
    </submittedName>
</protein>
<dbReference type="Proteomes" id="UP000789920">
    <property type="component" value="Unassembled WGS sequence"/>
</dbReference>
<sequence>MIAKHSKNLSNSIKPIKSSNKKQKAKYFEETKVRDDDSEEITVIICQIKKKDNTICGISYVYTSRLTENVINHLRNIYEINKNRNTKNNKQVILNKQHTEEWQIQLEQSLTTWIIKDSQPIHIEIQNKIFIITTNNDTNVKRAVLDMKNMKWLNCTSHTLQLVVTKRLISAKVLIKRVKHIIKFFMRPKQCERLEEVQARFLETQNINDCENENKNDNNTSNFKIK</sequence>